<reference evidence="1" key="1">
    <citation type="submission" date="2022-04" db="EMBL/GenBank/DDBJ databases">
        <title>Human microbiome associated bacterial genomes.</title>
        <authorList>
            <person name="Sandstrom S."/>
            <person name="Salamzade R."/>
            <person name="Kalan L.R."/>
        </authorList>
    </citation>
    <scope>NUCLEOTIDE SEQUENCE</scope>
    <source>
        <strain evidence="1">P3-SID1762</strain>
    </source>
</reference>
<dbReference type="InterPro" id="IPR016155">
    <property type="entry name" value="Mopterin_synth/thiamin_S_b"/>
</dbReference>
<proteinExistence type="predicted"/>
<evidence type="ECO:0000313" key="2">
    <source>
        <dbReference type="Proteomes" id="UP001206890"/>
    </source>
</evidence>
<dbReference type="InterPro" id="IPR012675">
    <property type="entry name" value="Beta-grasp_dom_sf"/>
</dbReference>
<dbReference type="Gene3D" id="3.10.20.30">
    <property type="match status" value="1"/>
</dbReference>
<accession>A0AAW5Q6Y0</accession>
<protein>
    <submittedName>
        <fullName evidence="1">MoaD/ThiS family protein</fullName>
    </submittedName>
</protein>
<dbReference type="Proteomes" id="UP001206890">
    <property type="component" value="Unassembled WGS sequence"/>
</dbReference>
<dbReference type="AlphaFoldDB" id="A0AAW5Q6Y0"/>
<gene>
    <name evidence="1" type="ORF">M3D93_07400</name>
</gene>
<name>A0AAW5Q6Y0_9ACTN</name>
<dbReference type="SUPFAM" id="SSF54285">
    <property type="entry name" value="MoaD/ThiS"/>
    <property type="match status" value="1"/>
</dbReference>
<dbReference type="GeneID" id="69642539"/>
<organism evidence="1 2">
    <name type="scientific">Dietzia cinnamea</name>
    <dbReference type="NCBI Taxonomy" id="321318"/>
    <lineage>
        <taxon>Bacteria</taxon>
        <taxon>Bacillati</taxon>
        <taxon>Actinomycetota</taxon>
        <taxon>Actinomycetes</taxon>
        <taxon>Mycobacteriales</taxon>
        <taxon>Dietziaceae</taxon>
        <taxon>Dietzia</taxon>
    </lineage>
</organism>
<dbReference type="RefSeq" id="WP_020625377.1">
    <property type="nucleotide sequence ID" value="NZ_JALXRO010000028.1"/>
</dbReference>
<dbReference type="EMBL" id="JALXTC010000026">
    <property type="protein sequence ID" value="MCT2117582.1"/>
    <property type="molecule type" value="Genomic_DNA"/>
</dbReference>
<comment type="caution">
    <text evidence="1">The sequence shown here is derived from an EMBL/GenBank/DDBJ whole genome shotgun (WGS) entry which is preliminary data.</text>
</comment>
<sequence length="78" mass="8074">MSRILVRYFAAAAEAAGCEEEHVEATTLGEAKDALLTAHPALEPVIAKGTFLVDGIASRDPARPVSAQVDVLPPFSGG</sequence>
<evidence type="ECO:0000313" key="1">
    <source>
        <dbReference type="EMBL" id="MCT2117582.1"/>
    </source>
</evidence>